<dbReference type="RefSeq" id="WP_377006436.1">
    <property type="nucleotide sequence ID" value="NZ_JBHSLV010000007.1"/>
</dbReference>
<evidence type="ECO:0000259" key="1">
    <source>
        <dbReference type="Pfam" id="PF05876"/>
    </source>
</evidence>
<keyword evidence="4" id="KW-1185">Reference proteome</keyword>
<dbReference type="Proteomes" id="UP001596104">
    <property type="component" value="Unassembled WGS sequence"/>
</dbReference>
<feature type="domain" description="Phage terminase large subunit GpA ATPase" evidence="1">
    <location>
        <begin position="48"/>
        <end position="294"/>
    </location>
</feature>
<comment type="caution">
    <text evidence="3">The sequence shown here is derived from an EMBL/GenBank/DDBJ whole genome shotgun (WGS) entry which is preliminary data.</text>
</comment>
<keyword evidence="3" id="KW-0255">Endonuclease</keyword>
<evidence type="ECO:0000313" key="3">
    <source>
        <dbReference type="EMBL" id="MFC5391632.1"/>
    </source>
</evidence>
<keyword evidence="3" id="KW-0540">Nuclease</keyword>
<protein>
    <submittedName>
        <fullName evidence="3">Terminase gpA endonuclease subunit</fullName>
    </submittedName>
</protein>
<proteinExistence type="predicted"/>
<feature type="domain" description="Terminase large subunit GpA endonuclease" evidence="2">
    <location>
        <begin position="340"/>
        <end position="642"/>
    </location>
</feature>
<name>A0ABW0H4R5_9HYPH</name>
<dbReference type="InterPro" id="IPR046454">
    <property type="entry name" value="GpA_endonuclease"/>
</dbReference>
<evidence type="ECO:0000259" key="2">
    <source>
        <dbReference type="Pfam" id="PF20454"/>
    </source>
</evidence>
<dbReference type="EMBL" id="JBHSLV010000007">
    <property type="protein sequence ID" value="MFC5391632.1"/>
    <property type="molecule type" value="Genomic_DNA"/>
</dbReference>
<evidence type="ECO:0000313" key="4">
    <source>
        <dbReference type="Proteomes" id="UP001596104"/>
    </source>
</evidence>
<dbReference type="Pfam" id="PF05876">
    <property type="entry name" value="GpA_ATPase"/>
    <property type="match status" value="1"/>
</dbReference>
<keyword evidence="3" id="KW-0378">Hydrolase</keyword>
<sequence>MLAEAVATRAGRLLLTTLYRKAEPVEELTVSEYADRFRKVSPESGSPWPGDWRTERMPHVREPQDCLHPDHPARQVTLKWAAQTAKTEVGVNWFAFIVDRAAGPMLTMLPSMDEAIKYNRVKLQPTIDASPALRLRVKKENQRDEAASTSAFKRFAGGFNQIVTASSSKGLQMISVKYLIAEEVTGYPYDTDGRGDPLEQGKARQKAYTQNLKRLVSGTPGHKATCRITAAFEEGDRRRRYVPCPHCETFQVLTEDALQPPSESTAYMAAFACLSCGGLIEEHHKAEMLGRGEWISTRPIPSEDDPEAEPVAVPDTIARAQMDRYRCAPKDGRCREFEPSYELWTAYSPAETWQSIWEGWEKAKASPVLLKVFTQQTLGRAWEDGAGEVEHEKLHAAREDIRAGIATADHPLATGMIDLQGDRLEWGVWVWGPQAQGVLLDRGIIPFAPETVEALAGIDELLARTWPAMTGGILEIARWGIDGSNWSNWVRQISAGRGHKLWVLEGAEKKTAPIIGTPKRLPIKDKYGRVLSKAIVYPTGVFDLKHTIYRGLRQFAAGPMEGGAWLPGTLRLPREIVDEAYCRQLTAEVCIDPAQEAKGNARRKLHEKPGDHRIWLKRAGWANEALDIVVGCRALAWKLGIDTMGPQQWAKWRERLAPPEGVADLFDAVPPPASAAPAKPHNDMFARLAALNNAQD</sequence>
<reference evidence="4" key="1">
    <citation type="journal article" date="2019" name="Int. J. Syst. Evol. Microbiol.">
        <title>The Global Catalogue of Microorganisms (GCM) 10K type strain sequencing project: providing services to taxonomists for standard genome sequencing and annotation.</title>
        <authorList>
            <consortium name="The Broad Institute Genomics Platform"/>
            <consortium name="The Broad Institute Genome Sequencing Center for Infectious Disease"/>
            <person name="Wu L."/>
            <person name="Ma J."/>
        </authorList>
    </citation>
    <scope>NUCLEOTIDE SEQUENCE [LARGE SCALE GENOMIC DNA]</scope>
    <source>
        <strain evidence="4">CGMCC 1.16326</strain>
    </source>
</reference>
<accession>A0ABW0H4R5</accession>
<dbReference type="GO" id="GO:0004519">
    <property type="term" value="F:endonuclease activity"/>
    <property type="evidence" value="ECO:0007669"/>
    <property type="project" value="UniProtKB-KW"/>
</dbReference>
<gene>
    <name evidence="3" type="ORF">ACFPPC_03135</name>
</gene>
<dbReference type="InterPro" id="IPR046453">
    <property type="entry name" value="GpA_ATPase"/>
</dbReference>
<organism evidence="3 4">
    <name type="scientific">Bosea vestrisii</name>
    <dbReference type="NCBI Taxonomy" id="151416"/>
    <lineage>
        <taxon>Bacteria</taxon>
        <taxon>Pseudomonadati</taxon>
        <taxon>Pseudomonadota</taxon>
        <taxon>Alphaproteobacteria</taxon>
        <taxon>Hyphomicrobiales</taxon>
        <taxon>Boseaceae</taxon>
        <taxon>Bosea</taxon>
    </lineage>
</organism>
<dbReference type="Pfam" id="PF20454">
    <property type="entry name" value="GpA_nuclease"/>
    <property type="match status" value="1"/>
</dbReference>